<sequence>MTSPNQVPPELRSAPFPIAAGGALGLGRQRLAGPSFQRPFAGVRIATGLEVEHWRGYVPLLRPGQRFSHVTAVVIRGGPVPSTLAGEVHISTQGRVRVRRPGVIGHNHLRPDEARYDDLPISGPVATFAECARQLTLPDLVAVGDFLVQTPRFVREAEHRPFASIEDLVSGLQQLRGPSVRLAQRAARLVRPGVESAPETHLRLLVIGDGLPEPETGIEVHREDGRWIGWFDLGWRARRVLLEYDGDQHRTSKQQYERDIRRFDEATAAGWTVVRVRSTGLYQQPRETLTRVRRALYAR</sequence>
<dbReference type="SUPFAM" id="SSF52980">
    <property type="entry name" value="Restriction endonuclease-like"/>
    <property type="match status" value="1"/>
</dbReference>
<dbReference type="AlphaFoldDB" id="A0AAU8DRK4"/>
<dbReference type="InterPro" id="IPR011335">
    <property type="entry name" value="Restrct_endonuc-II-like"/>
</dbReference>
<accession>A0AAU8DRK4</accession>
<name>A0AAU8DRK4_9ACTN</name>
<evidence type="ECO:0000313" key="2">
    <source>
        <dbReference type="EMBL" id="XCG64940.1"/>
    </source>
</evidence>
<protein>
    <submittedName>
        <fullName evidence="2">DUF559 domain-containing protein</fullName>
    </submittedName>
</protein>
<gene>
    <name evidence="2" type="ORF">ABLG96_06445</name>
</gene>
<reference evidence="2" key="1">
    <citation type="submission" date="2024-05" db="EMBL/GenBank/DDBJ databases">
        <authorList>
            <person name="Cai S.Y."/>
            <person name="Jin L.M."/>
            <person name="Li H.R."/>
        </authorList>
    </citation>
    <scope>NUCLEOTIDE SEQUENCE</scope>
    <source>
        <strain evidence="2">A5-74</strain>
    </source>
</reference>
<dbReference type="Pfam" id="PF04480">
    <property type="entry name" value="DUF559"/>
    <property type="match status" value="1"/>
</dbReference>
<evidence type="ECO:0000259" key="1">
    <source>
        <dbReference type="Pfam" id="PF04480"/>
    </source>
</evidence>
<dbReference type="InterPro" id="IPR007569">
    <property type="entry name" value="DUF559"/>
</dbReference>
<proteinExistence type="predicted"/>
<dbReference type="RefSeq" id="WP_353650551.1">
    <property type="nucleotide sequence ID" value="NZ_CP159218.1"/>
</dbReference>
<dbReference type="EMBL" id="CP159218">
    <property type="protein sequence ID" value="XCG64940.1"/>
    <property type="molecule type" value="Genomic_DNA"/>
</dbReference>
<feature type="domain" description="DUF559" evidence="1">
    <location>
        <begin position="236"/>
        <end position="295"/>
    </location>
</feature>
<organism evidence="2">
    <name type="scientific">Nakamurella sp. A5-74</name>
    <dbReference type="NCBI Taxonomy" id="3158264"/>
    <lineage>
        <taxon>Bacteria</taxon>
        <taxon>Bacillati</taxon>
        <taxon>Actinomycetota</taxon>
        <taxon>Actinomycetes</taxon>
        <taxon>Nakamurellales</taxon>
        <taxon>Nakamurellaceae</taxon>
        <taxon>Nakamurella</taxon>
    </lineage>
</organism>
<dbReference type="Gene3D" id="3.40.960.10">
    <property type="entry name" value="VSR Endonuclease"/>
    <property type="match status" value="1"/>
</dbReference>